<dbReference type="PANTHER" id="PTHR42879">
    <property type="entry name" value="3-OXOACYL-(ACYL-CARRIER-PROTEIN) REDUCTASE"/>
    <property type="match status" value="1"/>
</dbReference>
<name>A0ABX5ZRS9_STRTE</name>
<dbReference type="Proteomes" id="UP000324308">
    <property type="component" value="Chromosome"/>
</dbReference>
<proteinExistence type="inferred from homology"/>
<gene>
    <name evidence="2" type="ORF">F3L20_15700</name>
</gene>
<dbReference type="RefSeq" id="WP_150154920.1">
    <property type="nucleotide sequence ID" value="NZ_CP043959.1"/>
</dbReference>
<dbReference type="SUPFAM" id="SSF51735">
    <property type="entry name" value="NAD(P)-binding Rossmann-fold domains"/>
    <property type="match status" value="1"/>
</dbReference>
<dbReference type="InterPro" id="IPR036291">
    <property type="entry name" value="NAD(P)-bd_dom_sf"/>
</dbReference>
<dbReference type="Gene3D" id="3.40.50.720">
    <property type="entry name" value="NAD(P)-binding Rossmann-like Domain"/>
    <property type="match status" value="1"/>
</dbReference>
<keyword evidence="3" id="KW-1185">Reference proteome</keyword>
<evidence type="ECO:0000256" key="1">
    <source>
        <dbReference type="ARBA" id="ARBA00006484"/>
    </source>
</evidence>
<dbReference type="PRINTS" id="PR00081">
    <property type="entry name" value="GDHRDH"/>
</dbReference>
<dbReference type="PRINTS" id="PR00080">
    <property type="entry name" value="SDRFAMILY"/>
</dbReference>
<protein>
    <submittedName>
        <fullName evidence="2">SDR family oxidoreductase</fullName>
    </submittedName>
</protein>
<evidence type="ECO:0000313" key="2">
    <source>
        <dbReference type="EMBL" id="QER87148.1"/>
    </source>
</evidence>
<reference evidence="2 3" key="1">
    <citation type="submission" date="2019-09" db="EMBL/GenBank/DDBJ databases">
        <title>Draft genome sequence of the Ebosin-producing strain Streptomyces sp. 139.</title>
        <authorList>
            <person name="Ai L."/>
            <person name="Geng M."/>
            <person name="Ma M."/>
            <person name="Bai L."/>
        </authorList>
    </citation>
    <scope>NUCLEOTIDE SEQUENCE [LARGE SCALE GENOMIC DNA]</scope>
    <source>
        <strain evidence="2 3">139</strain>
    </source>
</reference>
<dbReference type="PANTHER" id="PTHR42879:SF6">
    <property type="entry name" value="NADPH-DEPENDENT REDUCTASE BACG"/>
    <property type="match status" value="1"/>
</dbReference>
<sequence>MTEAHPTALVIAGSSGIGAASARELAARGHRVAVLARGEGADALAGELGGLALRGDYTEPGVVEGAVEQVLSAWGRLDVLVNSAGHGPKGKLEELTDEDWATGFDLYFYHVVRACRAALAPMRAQGGGSIVNISSASPGEPSPRFPTSMVARAAMTTWTKLWADEVAADGIRVNNVLPGYTVADPETVPAAWTASIPLGRAAAYQEVARAVAYVACDATYTTGQNLRVDGGLTRGV</sequence>
<accession>A0ABX5ZRS9</accession>
<dbReference type="EMBL" id="CP043959">
    <property type="protein sequence ID" value="QER87148.1"/>
    <property type="molecule type" value="Genomic_DNA"/>
</dbReference>
<comment type="similarity">
    <text evidence="1">Belongs to the short-chain dehydrogenases/reductases (SDR) family.</text>
</comment>
<organism evidence="2 3">
    <name type="scientific">Streptomyces tendae</name>
    <dbReference type="NCBI Taxonomy" id="1932"/>
    <lineage>
        <taxon>Bacteria</taxon>
        <taxon>Bacillati</taxon>
        <taxon>Actinomycetota</taxon>
        <taxon>Actinomycetes</taxon>
        <taxon>Kitasatosporales</taxon>
        <taxon>Streptomycetaceae</taxon>
        <taxon>Streptomyces</taxon>
    </lineage>
</organism>
<dbReference type="InterPro" id="IPR050259">
    <property type="entry name" value="SDR"/>
</dbReference>
<dbReference type="InterPro" id="IPR002347">
    <property type="entry name" value="SDR_fam"/>
</dbReference>
<dbReference type="Pfam" id="PF13561">
    <property type="entry name" value="adh_short_C2"/>
    <property type="match status" value="1"/>
</dbReference>
<evidence type="ECO:0000313" key="3">
    <source>
        <dbReference type="Proteomes" id="UP000324308"/>
    </source>
</evidence>